<organism evidence="2 3">
    <name type="scientific">candidate division KSB3 bacterium</name>
    <dbReference type="NCBI Taxonomy" id="2044937"/>
    <lineage>
        <taxon>Bacteria</taxon>
        <taxon>candidate division KSB3</taxon>
    </lineage>
</organism>
<evidence type="ECO:0000313" key="3">
    <source>
        <dbReference type="Proteomes" id="UP000649604"/>
    </source>
</evidence>
<dbReference type="EMBL" id="WJJP01000166">
    <property type="protein sequence ID" value="MBD3323969.1"/>
    <property type="molecule type" value="Genomic_DNA"/>
</dbReference>
<gene>
    <name evidence="2" type="ORF">GF339_05255</name>
</gene>
<feature type="transmembrane region" description="Helical" evidence="1">
    <location>
        <begin position="60"/>
        <end position="81"/>
    </location>
</feature>
<dbReference type="Proteomes" id="UP000649604">
    <property type="component" value="Unassembled WGS sequence"/>
</dbReference>
<sequence length="153" mass="17709">MRVSTSPDHPEQPYTPEDAILLDKIKWLVIFRIVLVTLLLGFALIIQFRISRASRPLDLLYLLIILSYLFTIITLQLLKWITNIRLYCYTQITFDLCFETGIIYITGGIESVFTFTYIFTIIGASILLFRRGALISASFSTIFYGLLVDLQYY</sequence>
<evidence type="ECO:0000313" key="2">
    <source>
        <dbReference type="EMBL" id="MBD3323969.1"/>
    </source>
</evidence>
<dbReference type="AlphaFoldDB" id="A0A9D5Q4Q7"/>
<name>A0A9D5Q4Q7_9BACT</name>
<accession>A0A9D5Q4Q7</accession>
<keyword evidence="1" id="KW-0472">Membrane</keyword>
<protein>
    <submittedName>
        <fullName evidence="2">Uncharacterized protein</fullName>
    </submittedName>
</protein>
<proteinExistence type="predicted"/>
<feature type="transmembrane region" description="Helical" evidence="1">
    <location>
        <begin position="101"/>
        <end position="129"/>
    </location>
</feature>
<reference evidence="2" key="1">
    <citation type="submission" date="2019-11" db="EMBL/GenBank/DDBJ databases">
        <title>Microbial mats filling the niche in hypersaline microbial mats.</title>
        <authorList>
            <person name="Wong H.L."/>
            <person name="Macleod F.I."/>
            <person name="White R.A. III"/>
            <person name="Burns B.P."/>
        </authorList>
    </citation>
    <scope>NUCLEOTIDE SEQUENCE</scope>
    <source>
        <strain evidence="2">Rbin_158</strain>
    </source>
</reference>
<evidence type="ECO:0000256" key="1">
    <source>
        <dbReference type="SAM" id="Phobius"/>
    </source>
</evidence>
<keyword evidence="1" id="KW-1133">Transmembrane helix</keyword>
<feature type="non-terminal residue" evidence="2">
    <location>
        <position position="153"/>
    </location>
</feature>
<feature type="transmembrane region" description="Helical" evidence="1">
    <location>
        <begin position="27"/>
        <end position="48"/>
    </location>
</feature>
<dbReference type="Pfam" id="PF25323">
    <property type="entry name" value="6TM_PilS"/>
    <property type="match status" value="1"/>
</dbReference>
<comment type="caution">
    <text evidence="2">The sequence shown here is derived from an EMBL/GenBank/DDBJ whole genome shotgun (WGS) entry which is preliminary data.</text>
</comment>
<keyword evidence="1" id="KW-0812">Transmembrane</keyword>